<reference evidence="1" key="1">
    <citation type="submission" date="2014-05" db="EMBL/GenBank/DDBJ databases">
        <authorList>
            <person name="Chronopoulou M."/>
        </authorList>
    </citation>
    <scope>NUCLEOTIDE SEQUENCE</scope>
    <source>
        <tissue evidence="1">Whole organism</tissue>
    </source>
</reference>
<feature type="non-terminal residue" evidence="1">
    <location>
        <position position="1"/>
    </location>
</feature>
<organism evidence="1">
    <name type="scientific">Lepeophtheirus salmonis</name>
    <name type="common">Salmon louse</name>
    <name type="synonym">Caligus salmonis</name>
    <dbReference type="NCBI Taxonomy" id="72036"/>
    <lineage>
        <taxon>Eukaryota</taxon>
        <taxon>Metazoa</taxon>
        <taxon>Ecdysozoa</taxon>
        <taxon>Arthropoda</taxon>
        <taxon>Crustacea</taxon>
        <taxon>Multicrustacea</taxon>
        <taxon>Hexanauplia</taxon>
        <taxon>Copepoda</taxon>
        <taxon>Siphonostomatoida</taxon>
        <taxon>Caligidae</taxon>
        <taxon>Lepeophtheirus</taxon>
    </lineage>
</organism>
<proteinExistence type="predicted"/>
<sequence>LNTKPVCMKYWDLCSIEGVVFLLFRIYMSTSSKYNRFKVSLVSTSSSMFERRHGRSYLLCP</sequence>
<dbReference type="AlphaFoldDB" id="A0A0K2UWY3"/>
<accession>A0A0K2UWY3</accession>
<dbReference type="EMBL" id="HACA01025403">
    <property type="protein sequence ID" value="CDW42764.1"/>
    <property type="molecule type" value="Transcribed_RNA"/>
</dbReference>
<name>A0A0K2UWY3_LEPSM</name>
<protein>
    <submittedName>
        <fullName evidence="1">Uncharacterized protein</fullName>
    </submittedName>
</protein>
<evidence type="ECO:0000313" key="1">
    <source>
        <dbReference type="EMBL" id="CDW42764.1"/>
    </source>
</evidence>